<keyword evidence="4" id="KW-0862">Zinc</keyword>
<keyword evidence="6" id="KW-0238">DNA-binding</keyword>
<feature type="region of interest" description="Disordered" evidence="10">
    <location>
        <begin position="401"/>
        <end position="424"/>
    </location>
</feature>
<name>A0A251TGW5_HELAN</name>
<proteinExistence type="inferred from homology"/>
<dbReference type="GO" id="GO:0046872">
    <property type="term" value="F:metal ion binding"/>
    <property type="evidence" value="ECO:0007669"/>
    <property type="project" value="UniProtKB-KW"/>
</dbReference>
<keyword evidence="5" id="KW-0805">Transcription regulation</keyword>
<keyword evidence="7" id="KW-0804">Transcription</keyword>
<keyword evidence="3" id="KW-0677">Repeat</keyword>
<keyword evidence="2" id="KW-0479">Metal-binding</keyword>
<feature type="region of interest" description="Disordered" evidence="10">
    <location>
        <begin position="277"/>
        <end position="299"/>
    </location>
</feature>
<evidence type="ECO:0000256" key="9">
    <source>
        <dbReference type="ARBA" id="ARBA00061157"/>
    </source>
</evidence>
<sequence>MDSSGRRLSTSASISRHQIFSYYNSFSNLVSNDTMNEELNSSLFNFDNEIDSSNQFLTPFSPSSFIPTYPNQFFDSPSFLFNSNIISTPASGNYFGYDIEEGKTNVSDLVSRSQTSPATISRNKMEDSLKSQVLDWNGKSEPKQIGFSMEISKIKPEPESLHSPHKGCKLYPIQASKTQSKFEDGYNWRKYGQKQVKGSNKPRSYYKCSYPDCPSKKKVEKDLNGYIAQVIYKGKHNHPMPHNMKTLLLNSTENTMFDYSIDKNRFESSSQNSFASFGEDEYDQDSSLSKSGNDYENETDFPNAKRWKIDEAESEEIAYVGSKAVQEPKVVIQMKSEIDILDDGYKWRKYGQKVVKGNPNPRSYYKCTNIGCPVRKLVERASHDLQSVIITYEAKHNHGVPSRGVGSYATTQPPKSSTTKASNHCKTETSMYLPDYSYNVQSNDFGFMETSYPNQDWIREKFKEEPQNDFIYNSF</sequence>
<feature type="compositionally biased region" description="Polar residues" evidence="10">
    <location>
        <begin position="408"/>
        <end position="424"/>
    </location>
</feature>
<dbReference type="GO" id="GO:0005634">
    <property type="term" value="C:nucleus"/>
    <property type="evidence" value="ECO:0000318"/>
    <property type="project" value="GO_Central"/>
</dbReference>
<dbReference type="InterPro" id="IPR003657">
    <property type="entry name" value="WRKY_dom"/>
</dbReference>
<dbReference type="InterPro" id="IPR036576">
    <property type="entry name" value="WRKY_dom_sf"/>
</dbReference>
<comment type="subcellular location">
    <subcellularLocation>
        <location evidence="1">Nucleus</location>
    </subcellularLocation>
</comment>
<gene>
    <name evidence="13" type="ORF">HannXRQ_Chr10g0286621</name>
    <name evidence="12" type="ORF">HanXRQr2_Chr10g0429181</name>
</gene>
<evidence type="ECO:0000256" key="10">
    <source>
        <dbReference type="SAM" id="MobiDB-lite"/>
    </source>
</evidence>
<feature type="domain" description="WRKY" evidence="11">
    <location>
        <begin position="177"/>
        <end position="241"/>
    </location>
</feature>
<dbReference type="STRING" id="4232.A0A251TGW5"/>
<dbReference type="FunFam" id="2.20.25.80:FF:000003">
    <property type="entry name" value="WRKY transcription factor 57"/>
    <property type="match status" value="1"/>
</dbReference>
<protein>
    <submittedName>
        <fullName evidence="13">Putative WRKY domain-containing protein</fullName>
    </submittedName>
    <submittedName>
        <fullName evidence="12">Transcription factor WRKY family</fullName>
    </submittedName>
</protein>
<evidence type="ECO:0000256" key="5">
    <source>
        <dbReference type="ARBA" id="ARBA00023015"/>
    </source>
</evidence>
<dbReference type="Gene3D" id="2.20.25.80">
    <property type="entry name" value="WRKY domain"/>
    <property type="match status" value="2"/>
</dbReference>
<evidence type="ECO:0000256" key="2">
    <source>
        <dbReference type="ARBA" id="ARBA00022723"/>
    </source>
</evidence>
<dbReference type="Gramene" id="mRNA:HanXRQr2_Chr10g0429181">
    <property type="protein sequence ID" value="mRNA:HanXRQr2_Chr10g0429181"/>
    <property type="gene ID" value="HanXRQr2_Chr10g0429181"/>
</dbReference>
<evidence type="ECO:0000256" key="3">
    <source>
        <dbReference type="ARBA" id="ARBA00022737"/>
    </source>
</evidence>
<feature type="compositionally biased region" description="Polar residues" evidence="10">
    <location>
        <begin position="285"/>
        <end position="294"/>
    </location>
</feature>
<dbReference type="PANTHER" id="PTHR31221:SF272">
    <property type="entry name" value="WRKY DOMAIN-CONTAINING PROTEIN-RELATED"/>
    <property type="match status" value="1"/>
</dbReference>
<evidence type="ECO:0000256" key="6">
    <source>
        <dbReference type="ARBA" id="ARBA00023125"/>
    </source>
</evidence>
<dbReference type="AlphaFoldDB" id="A0A251TGW5"/>
<dbReference type="GO" id="GO:0006355">
    <property type="term" value="P:regulation of DNA-templated transcription"/>
    <property type="evidence" value="ECO:0000318"/>
    <property type="project" value="GO_Central"/>
</dbReference>
<reference evidence="12 14" key="1">
    <citation type="journal article" date="2017" name="Nature">
        <title>The sunflower genome provides insights into oil metabolism, flowering and Asterid evolution.</title>
        <authorList>
            <person name="Badouin H."/>
            <person name="Gouzy J."/>
            <person name="Grassa C.J."/>
            <person name="Murat F."/>
            <person name="Staton S.E."/>
            <person name="Cottret L."/>
            <person name="Lelandais-Briere C."/>
            <person name="Owens G.L."/>
            <person name="Carrere S."/>
            <person name="Mayjonade B."/>
            <person name="Legrand L."/>
            <person name="Gill N."/>
            <person name="Kane N.C."/>
            <person name="Bowers J.E."/>
            <person name="Hubner S."/>
            <person name="Bellec A."/>
            <person name="Berard A."/>
            <person name="Berges H."/>
            <person name="Blanchet N."/>
            <person name="Boniface M.C."/>
            <person name="Brunel D."/>
            <person name="Catrice O."/>
            <person name="Chaidir N."/>
            <person name="Claudel C."/>
            <person name="Donnadieu C."/>
            <person name="Faraut T."/>
            <person name="Fievet G."/>
            <person name="Helmstetter N."/>
            <person name="King M."/>
            <person name="Knapp S.J."/>
            <person name="Lai Z."/>
            <person name="Le Paslier M.C."/>
            <person name="Lippi Y."/>
            <person name="Lorenzon L."/>
            <person name="Mandel J.R."/>
            <person name="Marage G."/>
            <person name="Marchand G."/>
            <person name="Marquand E."/>
            <person name="Bret-Mestries E."/>
            <person name="Morien E."/>
            <person name="Nambeesan S."/>
            <person name="Nguyen T."/>
            <person name="Pegot-Espagnet P."/>
            <person name="Pouilly N."/>
            <person name="Raftis F."/>
            <person name="Sallet E."/>
            <person name="Schiex T."/>
            <person name="Thomas J."/>
            <person name="Vandecasteele C."/>
            <person name="Vares D."/>
            <person name="Vear F."/>
            <person name="Vautrin S."/>
            <person name="Crespi M."/>
            <person name="Mangin B."/>
            <person name="Burke J.M."/>
            <person name="Salse J."/>
            <person name="Munos S."/>
            <person name="Vincourt P."/>
            <person name="Rieseberg L.H."/>
            <person name="Langlade N.B."/>
        </authorList>
    </citation>
    <scope>NUCLEOTIDE SEQUENCE [LARGE SCALE GENOMIC DNA]</scope>
    <source>
        <strain evidence="14">cv. SF193</strain>
        <tissue evidence="12">Leaves</tissue>
    </source>
</reference>
<dbReference type="InParanoid" id="A0A251TGW5"/>
<feature type="domain" description="WRKY" evidence="11">
    <location>
        <begin position="336"/>
        <end position="401"/>
    </location>
</feature>
<evidence type="ECO:0000313" key="13">
    <source>
        <dbReference type="EMBL" id="OTG10350.1"/>
    </source>
</evidence>
<dbReference type="PANTHER" id="PTHR31221">
    <property type="entry name" value="WRKY TRANSCRIPTION FACTOR PROTEIN 1-RELATED"/>
    <property type="match status" value="1"/>
</dbReference>
<dbReference type="SMART" id="SM00774">
    <property type="entry name" value="WRKY"/>
    <property type="match status" value="2"/>
</dbReference>
<dbReference type="PROSITE" id="PS50811">
    <property type="entry name" value="WRKY"/>
    <property type="match status" value="2"/>
</dbReference>
<keyword evidence="8" id="KW-0539">Nucleus</keyword>
<dbReference type="EMBL" id="CM007899">
    <property type="protein sequence ID" value="OTG10350.1"/>
    <property type="molecule type" value="Genomic_DNA"/>
</dbReference>
<organism evidence="13 14">
    <name type="scientific">Helianthus annuus</name>
    <name type="common">Common sunflower</name>
    <dbReference type="NCBI Taxonomy" id="4232"/>
    <lineage>
        <taxon>Eukaryota</taxon>
        <taxon>Viridiplantae</taxon>
        <taxon>Streptophyta</taxon>
        <taxon>Embryophyta</taxon>
        <taxon>Tracheophyta</taxon>
        <taxon>Spermatophyta</taxon>
        <taxon>Magnoliopsida</taxon>
        <taxon>eudicotyledons</taxon>
        <taxon>Gunneridae</taxon>
        <taxon>Pentapetalae</taxon>
        <taxon>asterids</taxon>
        <taxon>campanulids</taxon>
        <taxon>Asterales</taxon>
        <taxon>Asteraceae</taxon>
        <taxon>Asteroideae</taxon>
        <taxon>Heliantheae alliance</taxon>
        <taxon>Heliantheae</taxon>
        <taxon>Helianthus</taxon>
    </lineage>
</organism>
<reference evidence="12" key="3">
    <citation type="submission" date="2020-06" db="EMBL/GenBank/DDBJ databases">
        <title>Helianthus annuus Genome sequencing and assembly Release 2.</title>
        <authorList>
            <person name="Gouzy J."/>
            <person name="Langlade N."/>
            <person name="Munos S."/>
        </authorList>
    </citation>
    <scope>NUCLEOTIDE SEQUENCE</scope>
    <source>
        <tissue evidence="12">Leaves</tissue>
    </source>
</reference>
<evidence type="ECO:0000313" key="14">
    <source>
        <dbReference type="Proteomes" id="UP000215914"/>
    </source>
</evidence>
<dbReference type="InterPro" id="IPR044810">
    <property type="entry name" value="WRKY_plant"/>
</dbReference>
<evidence type="ECO:0000313" key="12">
    <source>
        <dbReference type="EMBL" id="KAF5785481.1"/>
    </source>
</evidence>
<dbReference type="Pfam" id="PF03106">
    <property type="entry name" value="WRKY"/>
    <property type="match status" value="2"/>
</dbReference>
<dbReference type="SMR" id="A0A251TGW5"/>
<accession>A0A251TGW5</accession>
<dbReference type="Proteomes" id="UP000215914">
    <property type="component" value="Chromosome 10"/>
</dbReference>
<evidence type="ECO:0000256" key="8">
    <source>
        <dbReference type="ARBA" id="ARBA00023242"/>
    </source>
</evidence>
<dbReference type="FunFam" id="2.20.25.80:FF:000006">
    <property type="entry name" value="WRKY transcription factor"/>
    <property type="match status" value="1"/>
</dbReference>
<evidence type="ECO:0000259" key="11">
    <source>
        <dbReference type="PROSITE" id="PS50811"/>
    </source>
</evidence>
<comment type="similarity">
    <text evidence="9">Belongs to the WRKY group I family.</text>
</comment>
<dbReference type="OMA" id="TYEAKHN"/>
<dbReference type="GO" id="GO:0000976">
    <property type="term" value="F:transcription cis-regulatory region binding"/>
    <property type="evidence" value="ECO:0000318"/>
    <property type="project" value="GO_Central"/>
</dbReference>
<evidence type="ECO:0000256" key="1">
    <source>
        <dbReference type="ARBA" id="ARBA00004123"/>
    </source>
</evidence>
<evidence type="ECO:0000256" key="7">
    <source>
        <dbReference type="ARBA" id="ARBA00023163"/>
    </source>
</evidence>
<dbReference type="SUPFAM" id="SSF118290">
    <property type="entry name" value="WRKY DNA-binding domain"/>
    <property type="match status" value="2"/>
</dbReference>
<dbReference type="OrthoDB" id="1918969at2759"/>
<evidence type="ECO:0000256" key="4">
    <source>
        <dbReference type="ARBA" id="ARBA00022833"/>
    </source>
</evidence>
<keyword evidence="14" id="KW-1185">Reference proteome</keyword>
<reference evidence="13" key="2">
    <citation type="submission" date="2017-02" db="EMBL/GenBank/DDBJ databases">
        <title>Sunflower complete genome.</title>
        <authorList>
            <person name="Langlade N."/>
            <person name="Munos S."/>
        </authorList>
    </citation>
    <scope>NUCLEOTIDE SEQUENCE [LARGE SCALE GENOMIC DNA]</scope>
    <source>
        <tissue evidence="13">Leaves</tissue>
    </source>
</reference>
<dbReference type="EMBL" id="MNCJ02000325">
    <property type="protein sequence ID" value="KAF5785481.1"/>
    <property type="molecule type" value="Genomic_DNA"/>
</dbReference>
<dbReference type="GO" id="GO:0003700">
    <property type="term" value="F:DNA-binding transcription factor activity"/>
    <property type="evidence" value="ECO:0000318"/>
    <property type="project" value="GO_Central"/>
</dbReference>